<dbReference type="RefSeq" id="WP_369331624.1">
    <property type="nucleotide sequence ID" value="NZ_JAULBC010000008.1"/>
</dbReference>
<sequence>MTEKPTNALSDHHSTFHYSPFTIHHLSFTNHSPENQPSANPPSAIIATPFTIHH</sequence>
<name>A0ABV3ZMA3_9BACT</name>
<dbReference type="EMBL" id="JAULBC010000008">
    <property type="protein sequence ID" value="MEX6690211.1"/>
    <property type="molecule type" value="Genomic_DNA"/>
</dbReference>
<proteinExistence type="predicted"/>
<comment type="caution">
    <text evidence="1">The sequence shown here is derived from an EMBL/GenBank/DDBJ whole genome shotgun (WGS) entry which is preliminary data.</text>
</comment>
<evidence type="ECO:0000313" key="2">
    <source>
        <dbReference type="Proteomes" id="UP001560573"/>
    </source>
</evidence>
<gene>
    <name evidence="1" type="ORF">QTN47_22060</name>
</gene>
<accession>A0ABV3ZMA3</accession>
<dbReference type="Proteomes" id="UP001560573">
    <property type="component" value="Unassembled WGS sequence"/>
</dbReference>
<keyword evidence="2" id="KW-1185">Reference proteome</keyword>
<evidence type="ECO:0000313" key="1">
    <source>
        <dbReference type="EMBL" id="MEX6690211.1"/>
    </source>
</evidence>
<protein>
    <submittedName>
        <fullName evidence="1">Uncharacterized protein</fullName>
    </submittedName>
</protein>
<organism evidence="1 2">
    <name type="scientific">Danxiaibacter flavus</name>
    <dbReference type="NCBI Taxonomy" id="3049108"/>
    <lineage>
        <taxon>Bacteria</taxon>
        <taxon>Pseudomonadati</taxon>
        <taxon>Bacteroidota</taxon>
        <taxon>Chitinophagia</taxon>
        <taxon>Chitinophagales</taxon>
        <taxon>Chitinophagaceae</taxon>
        <taxon>Danxiaibacter</taxon>
    </lineage>
</organism>
<reference evidence="1 2" key="1">
    <citation type="submission" date="2023-07" db="EMBL/GenBank/DDBJ databases">
        <authorList>
            <person name="Lian W.-H."/>
        </authorList>
    </citation>
    <scope>NUCLEOTIDE SEQUENCE [LARGE SCALE GENOMIC DNA]</scope>
    <source>
        <strain evidence="1 2">SYSU DXS3180</strain>
    </source>
</reference>